<feature type="domain" description="Di19 zinc-binding" evidence="2">
    <location>
        <begin position="44"/>
        <end position="96"/>
    </location>
</feature>
<proteinExistence type="inferred from homology"/>
<comment type="similarity">
    <text evidence="1">Belongs to the Di19 family.</text>
</comment>
<dbReference type="Pfam" id="PF14571">
    <property type="entry name" value="Di19_C"/>
    <property type="match status" value="1"/>
</dbReference>
<protein>
    <submittedName>
        <fullName evidence="4">Uncharacterized protein</fullName>
    </submittedName>
</protein>
<evidence type="ECO:0000259" key="2">
    <source>
        <dbReference type="Pfam" id="PF05605"/>
    </source>
</evidence>
<accession>A0A8T3C902</accession>
<evidence type="ECO:0000313" key="4">
    <source>
        <dbReference type="EMBL" id="KAI0530931.1"/>
    </source>
</evidence>
<dbReference type="Pfam" id="PF05605">
    <property type="entry name" value="zf-Di19"/>
    <property type="match status" value="1"/>
</dbReference>
<dbReference type="PANTHER" id="PTHR31875:SF26">
    <property type="entry name" value="PROTEIN DEHYDRATION-INDUCED 19-RELATED"/>
    <property type="match status" value="1"/>
</dbReference>
<name>A0A8T3C902_DENNO</name>
<dbReference type="InterPro" id="IPR027935">
    <property type="entry name" value="Di19_C"/>
</dbReference>
<dbReference type="Proteomes" id="UP000829196">
    <property type="component" value="Unassembled WGS sequence"/>
</dbReference>
<comment type="caution">
    <text evidence="4">The sequence shown here is derived from an EMBL/GenBank/DDBJ whole genome shotgun (WGS) entry which is preliminary data.</text>
</comment>
<evidence type="ECO:0000313" key="5">
    <source>
        <dbReference type="Proteomes" id="UP000829196"/>
    </source>
</evidence>
<evidence type="ECO:0000259" key="3">
    <source>
        <dbReference type="Pfam" id="PF14571"/>
    </source>
</evidence>
<dbReference type="InterPro" id="IPR033347">
    <property type="entry name" value="Di19"/>
</dbReference>
<dbReference type="PANTHER" id="PTHR31875">
    <property type="entry name" value="PROTEIN DEHYDRATION-INDUCED 19"/>
    <property type="match status" value="1"/>
</dbReference>
<keyword evidence="5" id="KW-1185">Reference proteome</keyword>
<reference evidence="4" key="1">
    <citation type="journal article" date="2022" name="Front. Genet.">
        <title>Chromosome-Scale Assembly of the Dendrobium nobile Genome Provides Insights Into the Molecular Mechanism of the Biosynthesis of the Medicinal Active Ingredient of Dendrobium.</title>
        <authorList>
            <person name="Xu Q."/>
            <person name="Niu S.-C."/>
            <person name="Li K.-L."/>
            <person name="Zheng P.-J."/>
            <person name="Zhang X.-J."/>
            <person name="Jia Y."/>
            <person name="Liu Y."/>
            <person name="Niu Y.-X."/>
            <person name="Yu L.-H."/>
            <person name="Chen D.-F."/>
            <person name="Zhang G.-Q."/>
        </authorList>
    </citation>
    <scope>NUCLEOTIDE SEQUENCE</scope>
    <source>
        <tissue evidence="4">Leaf</tissue>
    </source>
</reference>
<feature type="domain" description="Di19 C-terminal" evidence="3">
    <location>
        <begin position="128"/>
        <end position="228"/>
    </location>
</feature>
<sequence length="233" mass="25846">MEADSWSRLFSASSKRHQLCQQSRYDLYLGAEEVDGIDDDSRAEFSCPFCAEDFDIVGLCCHIDDEHPQEATSGICPICASRVGMDLVGHLTMEHGNFFKISYLFFFGNPFLLRRRLRRGMLGSHSTLSLLRKELRDANAQALIGGWSHSSAPPSAASDPLLSSLIYTLPVANSSNDILPESLDEGALASDHSEKLAVESSKPCLSDKEHEERTRKCEFVRGLVLSTIFEDIV</sequence>
<dbReference type="AlphaFoldDB" id="A0A8T3C902"/>
<organism evidence="4 5">
    <name type="scientific">Dendrobium nobile</name>
    <name type="common">Orchid</name>
    <dbReference type="NCBI Taxonomy" id="94219"/>
    <lineage>
        <taxon>Eukaryota</taxon>
        <taxon>Viridiplantae</taxon>
        <taxon>Streptophyta</taxon>
        <taxon>Embryophyta</taxon>
        <taxon>Tracheophyta</taxon>
        <taxon>Spermatophyta</taxon>
        <taxon>Magnoliopsida</taxon>
        <taxon>Liliopsida</taxon>
        <taxon>Asparagales</taxon>
        <taxon>Orchidaceae</taxon>
        <taxon>Epidendroideae</taxon>
        <taxon>Malaxideae</taxon>
        <taxon>Dendrobiinae</taxon>
        <taxon>Dendrobium</taxon>
    </lineage>
</organism>
<gene>
    <name evidence="4" type="ORF">KFK09_000479</name>
</gene>
<dbReference type="EMBL" id="JAGYWB010000001">
    <property type="protein sequence ID" value="KAI0530931.1"/>
    <property type="molecule type" value="Genomic_DNA"/>
</dbReference>
<dbReference type="OrthoDB" id="6270329at2759"/>
<dbReference type="InterPro" id="IPR008598">
    <property type="entry name" value="Di19_Zn-bd"/>
</dbReference>
<evidence type="ECO:0000256" key="1">
    <source>
        <dbReference type="ARBA" id="ARBA00007109"/>
    </source>
</evidence>